<proteinExistence type="predicted"/>
<reference evidence="2" key="1">
    <citation type="journal article" date="2019" name="Int. J. Syst. Evol. Microbiol.">
        <title>The Global Catalogue of Microorganisms (GCM) 10K type strain sequencing project: providing services to taxonomists for standard genome sequencing and annotation.</title>
        <authorList>
            <consortium name="The Broad Institute Genomics Platform"/>
            <consortium name="The Broad Institute Genome Sequencing Center for Infectious Disease"/>
            <person name="Wu L."/>
            <person name="Ma J."/>
        </authorList>
    </citation>
    <scope>NUCLEOTIDE SEQUENCE [LARGE SCALE GENOMIC DNA]</scope>
    <source>
        <strain evidence="2">CCUG 56607</strain>
    </source>
</reference>
<dbReference type="EMBL" id="JBHTKL010000005">
    <property type="protein sequence ID" value="MFD1020433.1"/>
    <property type="molecule type" value="Genomic_DNA"/>
</dbReference>
<dbReference type="Proteomes" id="UP001596990">
    <property type="component" value="Unassembled WGS sequence"/>
</dbReference>
<protein>
    <submittedName>
        <fullName evidence="1">YhfH family protein</fullName>
    </submittedName>
</protein>
<comment type="caution">
    <text evidence="1">The sequence shown here is derived from an EMBL/GenBank/DDBJ whole genome shotgun (WGS) entry which is preliminary data.</text>
</comment>
<evidence type="ECO:0000313" key="2">
    <source>
        <dbReference type="Proteomes" id="UP001596990"/>
    </source>
</evidence>
<keyword evidence="2" id="KW-1185">Reference proteome</keyword>
<accession>A0ABW3L5M7</accession>
<sequence length="38" mass="4261">MNSIKVNAHACPECGSNMDGKAHHFILECERCLSKKEE</sequence>
<gene>
    <name evidence="1" type="ORF">ACFQ2J_14695</name>
</gene>
<evidence type="ECO:0000313" key="1">
    <source>
        <dbReference type="EMBL" id="MFD1020433.1"/>
    </source>
</evidence>
<dbReference type="RefSeq" id="WP_386062043.1">
    <property type="nucleotide sequence ID" value="NZ_JBHTKL010000005.1"/>
</dbReference>
<organism evidence="1 2">
    <name type="scientific">Thalassobacillus hwangdonensis</name>
    <dbReference type="NCBI Taxonomy" id="546108"/>
    <lineage>
        <taxon>Bacteria</taxon>
        <taxon>Bacillati</taxon>
        <taxon>Bacillota</taxon>
        <taxon>Bacilli</taxon>
        <taxon>Bacillales</taxon>
        <taxon>Bacillaceae</taxon>
        <taxon>Thalassobacillus</taxon>
    </lineage>
</organism>
<name>A0ABW3L5M7_9BACI</name>